<evidence type="ECO:0000256" key="12">
    <source>
        <dbReference type="SAM" id="MobiDB-lite"/>
    </source>
</evidence>
<evidence type="ECO:0000313" key="16">
    <source>
        <dbReference type="Proteomes" id="UP001138500"/>
    </source>
</evidence>
<dbReference type="InterPro" id="IPR039595">
    <property type="entry name" value="TE2IP/Rap1"/>
</dbReference>
<evidence type="ECO:0000256" key="2">
    <source>
        <dbReference type="ARBA" id="ARBA00004574"/>
    </source>
</evidence>
<feature type="compositionally biased region" description="Basic and acidic residues" evidence="12">
    <location>
        <begin position="488"/>
        <end position="502"/>
    </location>
</feature>
<feature type="compositionally biased region" description="Basic and acidic residues" evidence="12">
    <location>
        <begin position="922"/>
        <end position="932"/>
    </location>
</feature>
<dbReference type="SUPFAM" id="SSF46689">
    <property type="entry name" value="Homeodomain-like"/>
    <property type="match status" value="1"/>
</dbReference>
<dbReference type="Gene3D" id="1.10.10.60">
    <property type="entry name" value="Homeodomain-like"/>
    <property type="match status" value="1"/>
</dbReference>
<feature type="compositionally biased region" description="Polar residues" evidence="12">
    <location>
        <begin position="973"/>
        <end position="990"/>
    </location>
</feature>
<feature type="region of interest" description="Disordered" evidence="12">
    <location>
        <begin position="320"/>
        <end position="399"/>
    </location>
</feature>
<feature type="region of interest" description="Disordered" evidence="12">
    <location>
        <begin position="488"/>
        <end position="507"/>
    </location>
</feature>
<evidence type="ECO:0000313" key="15">
    <source>
        <dbReference type="EMBL" id="KAH9820449.1"/>
    </source>
</evidence>
<evidence type="ECO:0000256" key="11">
    <source>
        <dbReference type="ARBA" id="ARBA00032471"/>
    </source>
</evidence>
<feature type="compositionally biased region" description="Basic and acidic residues" evidence="12">
    <location>
        <begin position="635"/>
        <end position="652"/>
    </location>
</feature>
<feature type="region of interest" description="Disordered" evidence="12">
    <location>
        <begin position="407"/>
        <end position="426"/>
    </location>
</feature>
<name>A0A9W7VZ25_9PEZI</name>
<keyword evidence="7" id="KW-0805">Transcription regulation</keyword>
<keyword evidence="16" id="KW-1185">Reference proteome</keyword>
<dbReference type="EMBL" id="RIBY02002300">
    <property type="protein sequence ID" value="KAH9820449.1"/>
    <property type="molecule type" value="Genomic_DNA"/>
</dbReference>
<gene>
    <name evidence="15" type="ORF">Tdes44962_MAKER05143</name>
</gene>
<keyword evidence="6" id="KW-0779">Telomere</keyword>
<dbReference type="Pfam" id="PF08914">
    <property type="entry name" value="Myb_Rap1"/>
    <property type="match status" value="1"/>
</dbReference>
<feature type="compositionally biased region" description="Acidic residues" evidence="12">
    <location>
        <begin position="1038"/>
        <end position="1053"/>
    </location>
</feature>
<feature type="compositionally biased region" description="Basic and acidic residues" evidence="12">
    <location>
        <begin position="568"/>
        <end position="577"/>
    </location>
</feature>
<reference evidence="15 16" key="2">
    <citation type="journal article" date="2021" name="Curr. Genet.">
        <title>Genetic response to nitrogen starvation in the aggressive Eucalyptus foliar pathogen Teratosphaeria destructans.</title>
        <authorList>
            <person name="Havenga M."/>
            <person name="Wingfield B.D."/>
            <person name="Wingfield M.J."/>
            <person name="Dreyer L.L."/>
            <person name="Roets F."/>
            <person name="Aylward J."/>
        </authorList>
    </citation>
    <scope>NUCLEOTIDE SEQUENCE [LARGE SCALE GENOMIC DNA]</scope>
    <source>
        <strain evidence="15">CMW44962</strain>
    </source>
</reference>
<evidence type="ECO:0000256" key="6">
    <source>
        <dbReference type="ARBA" id="ARBA00022895"/>
    </source>
</evidence>
<evidence type="ECO:0000256" key="1">
    <source>
        <dbReference type="ARBA" id="ARBA00004123"/>
    </source>
</evidence>
<feature type="region of interest" description="Disordered" evidence="12">
    <location>
        <begin position="218"/>
        <end position="254"/>
    </location>
</feature>
<evidence type="ECO:0000259" key="13">
    <source>
        <dbReference type="Pfam" id="PF08914"/>
    </source>
</evidence>
<comment type="similarity">
    <text evidence="3">Belongs to the RAP1 family.</text>
</comment>
<feature type="compositionally biased region" description="Low complexity" evidence="12">
    <location>
        <begin position="939"/>
        <end position="948"/>
    </location>
</feature>
<dbReference type="Pfam" id="PF11626">
    <property type="entry name" value="Rap1_C"/>
    <property type="match status" value="1"/>
</dbReference>
<feature type="region of interest" description="Disordered" evidence="12">
    <location>
        <begin position="693"/>
        <end position="1114"/>
    </location>
</feature>
<feature type="compositionally biased region" description="Basic residues" evidence="12">
    <location>
        <begin position="320"/>
        <end position="334"/>
    </location>
</feature>
<feature type="domain" description="TERF2-interacting telomeric protein 1 Myb" evidence="13">
    <location>
        <begin position="117"/>
        <end position="172"/>
    </location>
</feature>
<feature type="region of interest" description="Disordered" evidence="12">
    <location>
        <begin position="559"/>
        <end position="681"/>
    </location>
</feature>
<feature type="compositionally biased region" description="Polar residues" evidence="12">
    <location>
        <begin position="379"/>
        <end position="397"/>
    </location>
</feature>
<proteinExistence type="inferred from homology"/>
<keyword evidence="9" id="KW-0804">Transcription</keyword>
<keyword evidence="5" id="KW-0158">Chromosome</keyword>
<evidence type="ECO:0000256" key="7">
    <source>
        <dbReference type="ARBA" id="ARBA00023015"/>
    </source>
</evidence>
<sequence length="1213" mass="133194">MAHVVVTGASNATPAMEGVFTGLGFFLVQRLPMRSSYIDKIQANGGRVVKLEAQADHIVADHVRRDCPPGSISYTFIDNALRHGVLPDPEEHAAGPAKGMVRDVGSVIPGKSTRTPFSKEDDRELWLWVECARRAGGQVKGNDIYKQLEARNPRHTFQAWRDRYIKKLIDRPPDGVDVESISAGLDEAERKAYVRPNAAERKRKAEISAHAEAAGFKLPRASQGATLKKRKVKGEENGTGGHAHADSRKGPVANHNVFGTEEFDVLMQTASDIEQLDPEQAETAWQAWADAMKGQLKPHSAEAWRAYWEAEVGPEYRRRKLAKKERRRQARQARRSAASSRAEGRAEGSQKIITTEKASSGRRRQVPADGAAPKDRRNSLTPTPVTASNATNQTSPAQRAIRHAIKTATESQPGLPEKVNSSVFKHDISTQPIEILSDEEDDDQEMQEQKNNLAQLYQPEIDPQTAVAENAVLSDPVRGFDLLTSEADRKAGQQMQQEDREMTGGSDLPTSNDGPALKCQFQRGALAIARQADVPTSELNREASAQLRLGVLDGARESEIPTSDANEAVERQLHQDSLEAEDEDEITPEDAADEYNDEPAEDDIVISTHLVEDGSVEDGLSGEELIDPSVSAQDDTVRQDPVEREDSGDRLTEANLASQQAEHRAQLMRGLDLPPDDENMDQSTYASYLQDLVSQKPATSSREAEMMPKTVQKAPDLTQDDPSKDQSSFAAALQDLVGLKRSNGKKSVVEGASSLPDDKQMPTSADPQVLNDLPLSSQQEIDGLFEGNLHWPASPQQRAPPRAKLQSQRESQSLRFETQVQYPKLREQVEDQDDAEMFTTQPQVSEDVRYPTLPHGDDGEVQTGPFTQNDDLASDRIRSQLDQNVGVDVDEDPADATVNGVKQDLDMDLTLAEPDGGFSSPVKHDASDRQLEDPDGDLDLGLAEPDGGFSSPVKDDHVESGEDDPDELEEGQDSQQPAEQEIVQRSSAEMSSPQPAESQPRSSPPPRRGLGRRALETQDIVDAETQPLDLSMPLPPDTDGEDEGGEEAEEEELHSEPHQVASSPRTTHHAKPAPAQLSPRPSLTPPARQRPSPSKGKQKAPQQPPSDSLPHDDESMDSWIATMHVRYRIPESKEHLIEDALFATSARPDLAEVALLSMLAGKGVPTDLPGVWTAEDDQGCESTDARVVRRCVGKHGEDEFDARMEWLRGWREG</sequence>
<dbReference type="InterPro" id="IPR021661">
    <property type="entry name" value="Rap1_C"/>
</dbReference>
<accession>A0A9W7VZ25</accession>
<dbReference type="GO" id="GO:0070187">
    <property type="term" value="C:shelterin complex"/>
    <property type="evidence" value="ECO:0007669"/>
    <property type="project" value="TreeGrafter"/>
</dbReference>
<dbReference type="Gene3D" id="1.10.10.2170">
    <property type="match status" value="1"/>
</dbReference>
<dbReference type="AlphaFoldDB" id="A0A9W7VZ25"/>
<evidence type="ECO:0000256" key="9">
    <source>
        <dbReference type="ARBA" id="ARBA00023163"/>
    </source>
</evidence>
<feature type="compositionally biased region" description="Polar residues" evidence="12">
    <location>
        <begin position="805"/>
        <end position="821"/>
    </location>
</feature>
<keyword evidence="10" id="KW-0539">Nucleus</keyword>
<dbReference type="InterPro" id="IPR015010">
    <property type="entry name" value="TERF2IP_Myb"/>
</dbReference>
<dbReference type="GO" id="GO:0031848">
    <property type="term" value="P:protection from non-homologous end joining at telomere"/>
    <property type="evidence" value="ECO:0007669"/>
    <property type="project" value="TreeGrafter"/>
</dbReference>
<comment type="caution">
    <text evidence="15">The sequence shown here is derived from an EMBL/GenBank/DDBJ whole genome shotgun (WGS) entry which is preliminary data.</text>
</comment>
<protein>
    <recommendedName>
        <fullName evidence="4">Telomeric repeat-binding factor 2-interacting protein 1</fullName>
    </recommendedName>
    <alternativeName>
        <fullName evidence="11">Repressor/activator protein 1 homolog</fullName>
    </alternativeName>
</protein>
<dbReference type="PANTHER" id="PTHR16466:SF6">
    <property type="entry name" value="TELOMERIC REPEAT-BINDING FACTOR 2-INTERACTING PROTEIN 1"/>
    <property type="match status" value="1"/>
</dbReference>
<evidence type="ECO:0000256" key="10">
    <source>
        <dbReference type="ARBA" id="ARBA00023242"/>
    </source>
</evidence>
<evidence type="ECO:0000259" key="14">
    <source>
        <dbReference type="Pfam" id="PF11626"/>
    </source>
</evidence>
<dbReference type="CDD" id="cd11655">
    <property type="entry name" value="rap1_myb-like"/>
    <property type="match status" value="1"/>
</dbReference>
<reference evidence="15 16" key="1">
    <citation type="journal article" date="2018" name="IMA Fungus">
        <title>IMA Genome-F 10: Nine draft genome sequences of Claviceps purpurea s.lat., including C. arundinis, C. humidiphila, and C. cf. spartinae, pseudomolecules for the pitch canker pathogen Fusarium circinatum, draft genome of Davidsoniella eucalypti, Grosmannia galeiformis, Quambalaria eucalypti, and Teratosphaeria destructans.</title>
        <authorList>
            <person name="Wingfield B.D."/>
            <person name="Liu M."/>
            <person name="Nguyen H.D."/>
            <person name="Lane F.A."/>
            <person name="Morgan S.W."/>
            <person name="De Vos L."/>
            <person name="Wilken P.M."/>
            <person name="Duong T.A."/>
            <person name="Aylward J."/>
            <person name="Coetzee M.P."/>
            <person name="Dadej K."/>
            <person name="De Beer Z.W."/>
            <person name="Findlay W."/>
            <person name="Havenga M."/>
            <person name="Kolarik M."/>
            <person name="Menzies J.G."/>
            <person name="Naidoo K."/>
            <person name="Pochopski O."/>
            <person name="Shoukouhi P."/>
            <person name="Santana Q.C."/>
            <person name="Seifert K.A."/>
            <person name="Soal N."/>
            <person name="Steenkamp E.T."/>
            <person name="Tatham C.T."/>
            <person name="van der Nest M.A."/>
            <person name="Wingfield M.J."/>
        </authorList>
    </citation>
    <scope>NUCLEOTIDE SEQUENCE [LARGE SCALE GENOMIC DNA]</scope>
    <source>
        <strain evidence="15">CMW44962</strain>
    </source>
</reference>
<comment type="subcellular location">
    <subcellularLocation>
        <location evidence="2">Chromosome</location>
        <location evidence="2">Telomere</location>
    </subcellularLocation>
    <subcellularLocation>
        <location evidence="1">Nucleus</location>
    </subcellularLocation>
</comment>
<feature type="compositionally biased region" description="Low complexity" evidence="12">
    <location>
        <begin position="991"/>
        <end position="1001"/>
    </location>
</feature>
<evidence type="ECO:0000256" key="3">
    <source>
        <dbReference type="ARBA" id="ARBA00010467"/>
    </source>
</evidence>
<dbReference type="Proteomes" id="UP001138500">
    <property type="component" value="Unassembled WGS sequence"/>
</dbReference>
<dbReference type="GO" id="GO:0010833">
    <property type="term" value="P:telomere maintenance via telomere lengthening"/>
    <property type="evidence" value="ECO:0007669"/>
    <property type="project" value="TreeGrafter"/>
</dbReference>
<evidence type="ECO:0000256" key="4">
    <source>
        <dbReference type="ARBA" id="ARBA00017805"/>
    </source>
</evidence>
<dbReference type="InterPro" id="IPR038104">
    <property type="entry name" value="Rap1_C_sf"/>
</dbReference>
<dbReference type="GO" id="GO:0042162">
    <property type="term" value="F:telomeric DNA binding"/>
    <property type="evidence" value="ECO:0007669"/>
    <property type="project" value="TreeGrafter"/>
</dbReference>
<evidence type="ECO:0000256" key="8">
    <source>
        <dbReference type="ARBA" id="ARBA00023159"/>
    </source>
</evidence>
<feature type="domain" description="TRF2-interacting telomeric protein/Rap1 C-terminal" evidence="14">
    <location>
        <begin position="1133"/>
        <end position="1208"/>
    </location>
</feature>
<feature type="compositionally biased region" description="Low complexity" evidence="12">
    <location>
        <begin position="792"/>
        <end position="803"/>
    </location>
</feature>
<dbReference type="OrthoDB" id="435460at2759"/>
<feature type="compositionally biased region" description="Acidic residues" evidence="12">
    <location>
        <begin position="961"/>
        <end position="972"/>
    </location>
</feature>
<organism evidence="15 16">
    <name type="scientific">Teratosphaeria destructans</name>
    <dbReference type="NCBI Taxonomy" id="418781"/>
    <lineage>
        <taxon>Eukaryota</taxon>
        <taxon>Fungi</taxon>
        <taxon>Dikarya</taxon>
        <taxon>Ascomycota</taxon>
        <taxon>Pezizomycotina</taxon>
        <taxon>Dothideomycetes</taxon>
        <taxon>Dothideomycetidae</taxon>
        <taxon>Mycosphaerellales</taxon>
        <taxon>Teratosphaeriaceae</taxon>
        <taxon>Teratosphaeria</taxon>
    </lineage>
</organism>
<feature type="compositionally biased region" description="Acidic residues" evidence="12">
    <location>
        <begin position="614"/>
        <end position="626"/>
    </location>
</feature>
<evidence type="ECO:0000256" key="5">
    <source>
        <dbReference type="ARBA" id="ARBA00022454"/>
    </source>
</evidence>
<dbReference type="PANTHER" id="PTHR16466">
    <property type="entry name" value="TELOMERE REPEAT-BINDING FACTOR 2-INTERACTING PROTEIN 1"/>
    <property type="match status" value="1"/>
</dbReference>
<feature type="compositionally biased region" description="Acidic residues" evidence="12">
    <location>
        <begin position="578"/>
        <end position="604"/>
    </location>
</feature>
<dbReference type="InterPro" id="IPR009057">
    <property type="entry name" value="Homeodomain-like_sf"/>
</dbReference>
<keyword evidence="8" id="KW-0010">Activator</keyword>